<dbReference type="RefSeq" id="WP_018393163.1">
    <property type="nucleotide sequence ID" value="NZ_LQWZ01000015.1"/>
</dbReference>
<gene>
    <name evidence="1" type="ORF">AWH48_19485</name>
</gene>
<dbReference type="PROSITE" id="PS51257">
    <property type="entry name" value="PROKAR_LIPOPROTEIN"/>
    <property type="match status" value="1"/>
</dbReference>
<proteinExistence type="predicted"/>
<protein>
    <submittedName>
        <fullName evidence="1">Uncharacterized protein</fullName>
    </submittedName>
</protein>
<organism evidence="1 2">
    <name type="scientific">Domibacillus aminovorans</name>
    <dbReference type="NCBI Taxonomy" id="29332"/>
    <lineage>
        <taxon>Bacteria</taxon>
        <taxon>Bacillati</taxon>
        <taxon>Bacillota</taxon>
        <taxon>Bacilli</taxon>
        <taxon>Bacillales</taxon>
        <taxon>Bacillaceae</taxon>
        <taxon>Domibacillus</taxon>
    </lineage>
</organism>
<evidence type="ECO:0000313" key="1">
    <source>
        <dbReference type="EMBL" id="OAH57110.1"/>
    </source>
</evidence>
<evidence type="ECO:0000313" key="2">
    <source>
        <dbReference type="Proteomes" id="UP000077271"/>
    </source>
</evidence>
<comment type="caution">
    <text evidence="1">The sequence shown here is derived from an EMBL/GenBank/DDBJ whole genome shotgun (WGS) entry which is preliminary data.</text>
</comment>
<dbReference type="AlphaFoldDB" id="A0A177KUT6"/>
<dbReference type="Proteomes" id="UP000077271">
    <property type="component" value="Unassembled WGS sequence"/>
</dbReference>
<dbReference type="OrthoDB" id="2938139at2"/>
<accession>A0A177KUT6</accession>
<dbReference type="EMBL" id="LQWZ01000015">
    <property type="protein sequence ID" value="OAH57110.1"/>
    <property type="molecule type" value="Genomic_DNA"/>
</dbReference>
<sequence length="150" mass="16947">MKLFIGLLFILTLTGCIGEDYDVGVPTAHLYIETVDIQLTEANISWDTESEDVHETIKDVQEFGLSQDEIKVSANQEVTLDFKENEKNGGDIWTDPEITAVLLNDEDQIEIKMNDLREFRFPSDKGNYVLKVEFKSLAGSAQYVGNILIQ</sequence>
<reference evidence="1 2" key="1">
    <citation type="submission" date="2016-01" db="EMBL/GenBank/DDBJ databases">
        <title>Investigation of taxonomic status of Bacillus aminovorans.</title>
        <authorList>
            <person name="Verma A."/>
            <person name="Pal Y."/>
            <person name="Krishnamurthi S."/>
        </authorList>
    </citation>
    <scope>NUCLEOTIDE SEQUENCE [LARGE SCALE GENOMIC DNA]</scope>
    <source>
        <strain evidence="1 2">DSM 4337</strain>
    </source>
</reference>
<name>A0A177KUT6_9BACI</name>